<accession>A0A183KIF8</accession>
<protein>
    <submittedName>
        <fullName evidence="3">Reverse transcriptase domain-containing protein</fullName>
    </submittedName>
</protein>
<keyword evidence="2" id="KW-1185">Reference proteome</keyword>
<reference evidence="3" key="1">
    <citation type="submission" date="2016-06" db="UniProtKB">
        <authorList>
            <consortium name="WormBaseParasite"/>
        </authorList>
    </citation>
    <scope>IDENTIFICATION</scope>
</reference>
<dbReference type="EMBL" id="UZAK01037045">
    <property type="protein sequence ID" value="VDP57567.1"/>
    <property type="molecule type" value="Genomic_DNA"/>
</dbReference>
<evidence type="ECO:0000313" key="3">
    <source>
        <dbReference type="WBParaSite" id="SCUD_0001481601-mRNA-1"/>
    </source>
</evidence>
<dbReference type="Proteomes" id="UP000279833">
    <property type="component" value="Unassembled WGS sequence"/>
</dbReference>
<dbReference type="AlphaFoldDB" id="A0A183KIF8"/>
<reference evidence="1 2" key="2">
    <citation type="submission" date="2018-11" db="EMBL/GenBank/DDBJ databases">
        <authorList>
            <consortium name="Pathogen Informatics"/>
        </authorList>
    </citation>
    <scope>NUCLEOTIDE SEQUENCE [LARGE SCALE GENOMIC DNA]</scope>
    <source>
        <strain evidence="1">Dakar</strain>
        <strain evidence="2">Dakar, Senegal</strain>
    </source>
</reference>
<evidence type="ECO:0000313" key="2">
    <source>
        <dbReference type="Proteomes" id="UP000279833"/>
    </source>
</evidence>
<dbReference type="WBParaSite" id="SCUD_0001481601-mRNA-1">
    <property type="protein sequence ID" value="SCUD_0001481601-mRNA-1"/>
    <property type="gene ID" value="SCUD_0001481601"/>
</dbReference>
<sequence>MKSILDDQLRFKVDKSKKDLTDSTEKRITGMLRELLKKKMIDNSTYNDLKPRGSRLPHMYGLPKVDKHDVPLRPILSMINSPYHKVARWLAEKLEPVRRRLATYTLRDSFQFADRLNHTNVND</sequence>
<evidence type="ECO:0000313" key="1">
    <source>
        <dbReference type="EMBL" id="VDP57567.1"/>
    </source>
</evidence>
<name>A0A183KIF8_9TREM</name>
<organism evidence="3">
    <name type="scientific">Schistosoma curassoni</name>
    <dbReference type="NCBI Taxonomy" id="6186"/>
    <lineage>
        <taxon>Eukaryota</taxon>
        <taxon>Metazoa</taxon>
        <taxon>Spiralia</taxon>
        <taxon>Lophotrochozoa</taxon>
        <taxon>Platyhelminthes</taxon>
        <taxon>Trematoda</taxon>
        <taxon>Digenea</taxon>
        <taxon>Strigeidida</taxon>
        <taxon>Schistosomatoidea</taxon>
        <taxon>Schistosomatidae</taxon>
        <taxon>Schistosoma</taxon>
    </lineage>
</organism>
<gene>
    <name evidence="1" type="ORF">SCUD_LOCUS14813</name>
</gene>
<proteinExistence type="predicted"/>